<dbReference type="PANTHER" id="PTHR45910:SF1">
    <property type="entry name" value="N-ALPHA-ACETYLTRANSFERASE 20"/>
    <property type="match status" value="1"/>
</dbReference>
<name>A0A1X0QEL3_9MICR</name>
<dbReference type="GO" id="GO:0004596">
    <property type="term" value="F:protein-N-terminal amino-acid acetyltransferase activity"/>
    <property type="evidence" value="ECO:0007669"/>
    <property type="project" value="TreeGrafter"/>
</dbReference>
<evidence type="ECO:0000256" key="1">
    <source>
        <dbReference type="ARBA" id="ARBA00022679"/>
    </source>
</evidence>
<gene>
    <name evidence="4" type="primary">NAT3</name>
    <name evidence="4" type="ORF">HERIO_17</name>
</gene>
<dbReference type="PANTHER" id="PTHR45910">
    <property type="entry name" value="N-ALPHA-ACETYLTRANSFERASE 20"/>
    <property type="match status" value="1"/>
</dbReference>
<dbReference type="CDD" id="cd04301">
    <property type="entry name" value="NAT_SF"/>
    <property type="match status" value="1"/>
</dbReference>
<evidence type="ECO:0000313" key="4">
    <source>
        <dbReference type="EMBL" id="ORD98115.1"/>
    </source>
</evidence>
<sequence>MYYYEPMIIRDLYKINLINLDSYTECFDMNYYLKYLQSVDCNQMVVKSKLSANKNLGFCLGHIKTQACSGFMNTIGLFDTFSKSPHYHISCITIEPSFRRLKLAQELMKLMEQNGKILINTYIDLYVRSTNAKALVFYRKLNYKINNKVKNYYSDPSDDAFVMRKDF</sequence>
<dbReference type="InterPro" id="IPR051646">
    <property type="entry name" value="NatB_acetyltransferase_subunit"/>
</dbReference>
<dbReference type="Pfam" id="PF00583">
    <property type="entry name" value="Acetyltransf_1"/>
    <property type="match status" value="1"/>
</dbReference>
<dbReference type="Proteomes" id="UP000192356">
    <property type="component" value="Unassembled WGS sequence"/>
</dbReference>
<evidence type="ECO:0000259" key="3">
    <source>
        <dbReference type="PROSITE" id="PS51186"/>
    </source>
</evidence>
<dbReference type="EMBL" id="LVKB01000001">
    <property type="protein sequence ID" value="ORD98115.1"/>
    <property type="molecule type" value="Genomic_DNA"/>
</dbReference>
<dbReference type="SUPFAM" id="SSF55729">
    <property type="entry name" value="Acyl-CoA N-acyltransferases (Nat)"/>
    <property type="match status" value="1"/>
</dbReference>
<dbReference type="AlphaFoldDB" id="A0A1X0QEL3"/>
<keyword evidence="2" id="KW-0012">Acyltransferase</keyword>
<evidence type="ECO:0000313" key="5">
    <source>
        <dbReference type="Proteomes" id="UP000192356"/>
    </source>
</evidence>
<dbReference type="Gene3D" id="3.40.630.30">
    <property type="match status" value="1"/>
</dbReference>
<evidence type="ECO:0000256" key="2">
    <source>
        <dbReference type="ARBA" id="ARBA00023315"/>
    </source>
</evidence>
<dbReference type="InterPro" id="IPR000182">
    <property type="entry name" value="GNAT_dom"/>
</dbReference>
<protein>
    <submittedName>
        <fullName evidence="4">NAT3</fullName>
    </submittedName>
</protein>
<keyword evidence="5" id="KW-1185">Reference proteome</keyword>
<dbReference type="VEuPathDB" id="MicrosporidiaDB:HERIO_17"/>
<dbReference type="VEuPathDB" id="MicrosporidiaDB:A0H76_2298"/>
<organism evidence="4 5">
    <name type="scientific">Hepatospora eriocheir</name>
    <dbReference type="NCBI Taxonomy" id="1081669"/>
    <lineage>
        <taxon>Eukaryota</taxon>
        <taxon>Fungi</taxon>
        <taxon>Fungi incertae sedis</taxon>
        <taxon>Microsporidia</taxon>
        <taxon>Hepatosporidae</taxon>
        <taxon>Hepatospora</taxon>
    </lineage>
</organism>
<dbReference type="PROSITE" id="PS51186">
    <property type="entry name" value="GNAT"/>
    <property type="match status" value="1"/>
</dbReference>
<proteinExistence type="predicted"/>
<accession>A0A1X0QEL3</accession>
<dbReference type="OrthoDB" id="10264728at2759"/>
<dbReference type="InterPro" id="IPR016181">
    <property type="entry name" value="Acyl_CoA_acyltransferase"/>
</dbReference>
<comment type="caution">
    <text evidence="4">The sequence shown here is derived from an EMBL/GenBank/DDBJ whole genome shotgun (WGS) entry which is preliminary data.</text>
</comment>
<keyword evidence="1" id="KW-0808">Transferase</keyword>
<reference evidence="4 5" key="1">
    <citation type="journal article" date="2017" name="Environ. Microbiol.">
        <title>Decay of the glycolytic pathway and adaptation to intranuclear parasitism within Enterocytozoonidae microsporidia.</title>
        <authorList>
            <person name="Wiredu Boakye D."/>
            <person name="Jaroenlak P."/>
            <person name="Prachumwat A."/>
            <person name="Williams T.A."/>
            <person name="Bateman K.S."/>
            <person name="Itsathitphaisarn O."/>
            <person name="Sritunyalucksana K."/>
            <person name="Paszkiewicz K.H."/>
            <person name="Moore K.A."/>
            <person name="Stentiford G.D."/>
            <person name="Williams B.A."/>
        </authorList>
    </citation>
    <scope>NUCLEOTIDE SEQUENCE [LARGE SCALE GENOMIC DNA]</scope>
    <source>
        <strain evidence="4 5">GB1</strain>
    </source>
</reference>
<feature type="domain" description="N-acetyltransferase" evidence="3">
    <location>
        <begin position="2"/>
        <end position="167"/>
    </location>
</feature>
<dbReference type="GO" id="GO:0031416">
    <property type="term" value="C:NatB complex"/>
    <property type="evidence" value="ECO:0007669"/>
    <property type="project" value="TreeGrafter"/>
</dbReference>